<sequence length="350" mass="37786">MTESGRETSARPVPRADASALRSGAGHDGEPLPRAEVFETHTAIVFFACDRAYKVKKPVDLGFLDYTLVAARRAACEREVAPNRRFAPDVYLGLGEFRSPDAKASEPVVVMRRVPADRRLSHLVREGAAVDDVLRTVARHLAGWHAAAPRGRDVDEQGTRDSLLSRGDAGLTQVRALAAEGVIPLPRHGPGTARRPGGRGIFPRPVQRVLRRSRAPSLWHDYVAYRAFVRAKVSLIQARQGPPGAAATARRPASTALHHLRTPAVSLTLVGGLPGSGKSTVSGALADRLEVTLLSSDRLRKELAGIPARYSAARRPHHRLTSRAGPQPRARCSVPVRRAAPAARHAPPTR</sequence>
<evidence type="ECO:0000256" key="1">
    <source>
        <dbReference type="SAM" id="MobiDB-lite"/>
    </source>
</evidence>
<dbReference type="Gene3D" id="3.40.50.300">
    <property type="entry name" value="P-loop containing nucleotide triphosphate hydrolases"/>
    <property type="match status" value="1"/>
</dbReference>
<dbReference type="InterPro" id="IPR052732">
    <property type="entry name" value="Cell-binding_unc_protein"/>
</dbReference>
<name>A0A917YF49_9ACTN</name>
<keyword evidence="3" id="KW-1185">Reference proteome</keyword>
<evidence type="ECO:0000313" key="3">
    <source>
        <dbReference type="Proteomes" id="UP000600365"/>
    </source>
</evidence>
<gene>
    <name evidence="2" type="ORF">GCM10011579_081940</name>
</gene>
<dbReference type="InterPro" id="IPR027417">
    <property type="entry name" value="P-loop_NTPase"/>
</dbReference>
<accession>A0A917YF49</accession>
<dbReference type="AlphaFoldDB" id="A0A917YF49"/>
<feature type="compositionally biased region" description="Basic residues" evidence="1">
    <location>
        <begin position="312"/>
        <end position="321"/>
    </location>
</feature>
<feature type="compositionally biased region" description="Low complexity" evidence="1">
    <location>
        <begin position="328"/>
        <end position="350"/>
    </location>
</feature>
<dbReference type="PANTHER" id="PTHR43883">
    <property type="entry name" value="SLR0207 PROTEIN"/>
    <property type="match status" value="1"/>
</dbReference>
<organism evidence="2 3">
    <name type="scientific">Streptomyces albiflavescens</name>
    <dbReference type="NCBI Taxonomy" id="1623582"/>
    <lineage>
        <taxon>Bacteria</taxon>
        <taxon>Bacillati</taxon>
        <taxon>Actinomycetota</taxon>
        <taxon>Actinomycetes</taxon>
        <taxon>Kitasatosporales</taxon>
        <taxon>Streptomycetaceae</taxon>
        <taxon>Streptomyces</taxon>
    </lineage>
</organism>
<reference evidence="2 3" key="1">
    <citation type="journal article" date="2014" name="Int. J. Syst. Evol. Microbiol.">
        <title>Complete genome sequence of Corynebacterium casei LMG S-19264T (=DSM 44701T), isolated from a smear-ripened cheese.</title>
        <authorList>
            <consortium name="US DOE Joint Genome Institute (JGI-PGF)"/>
            <person name="Walter F."/>
            <person name="Albersmeier A."/>
            <person name="Kalinowski J."/>
            <person name="Ruckert C."/>
        </authorList>
    </citation>
    <scope>NUCLEOTIDE SEQUENCE [LARGE SCALE GENOMIC DNA]</scope>
    <source>
        <strain evidence="2 3">CGMCC 4.7111</strain>
    </source>
</reference>
<proteinExistence type="predicted"/>
<dbReference type="PANTHER" id="PTHR43883:SF1">
    <property type="entry name" value="GLUCONOKINASE"/>
    <property type="match status" value="1"/>
</dbReference>
<feature type="region of interest" description="Disordered" evidence="1">
    <location>
        <begin position="1"/>
        <end position="33"/>
    </location>
</feature>
<dbReference type="Pfam" id="PF13671">
    <property type="entry name" value="AAA_33"/>
    <property type="match status" value="1"/>
</dbReference>
<comment type="caution">
    <text evidence="2">The sequence shown here is derived from an EMBL/GenBank/DDBJ whole genome shotgun (WGS) entry which is preliminary data.</text>
</comment>
<evidence type="ECO:0000313" key="2">
    <source>
        <dbReference type="EMBL" id="GGN88293.1"/>
    </source>
</evidence>
<evidence type="ECO:0008006" key="4">
    <source>
        <dbReference type="Google" id="ProtNLM"/>
    </source>
</evidence>
<dbReference type="SUPFAM" id="SSF52540">
    <property type="entry name" value="P-loop containing nucleoside triphosphate hydrolases"/>
    <property type="match status" value="1"/>
</dbReference>
<protein>
    <recommendedName>
        <fullName evidence="4">Gluconate kinase</fullName>
    </recommendedName>
</protein>
<dbReference type="EMBL" id="BMMM01000021">
    <property type="protein sequence ID" value="GGN88293.1"/>
    <property type="molecule type" value="Genomic_DNA"/>
</dbReference>
<dbReference type="Proteomes" id="UP000600365">
    <property type="component" value="Unassembled WGS sequence"/>
</dbReference>
<feature type="region of interest" description="Disordered" evidence="1">
    <location>
        <begin position="312"/>
        <end position="350"/>
    </location>
</feature>